<evidence type="ECO:0000256" key="6">
    <source>
        <dbReference type="ARBA" id="ARBA00023284"/>
    </source>
</evidence>
<dbReference type="EMBL" id="LR214986">
    <property type="protein sequence ID" value="VEU64832.1"/>
    <property type="molecule type" value="Genomic_DNA"/>
</dbReference>
<keyword evidence="3" id="KW-0285">Flavoprotein</keyword>
<dbReference type="InterPro" id="IPR016156">
    <property type="entry name" value="FAD/NAD-linked_Rdtase_dimer_sf"/>
</dbReference>
<feature type="domain" description="Pyridine nucleotide-disulphide oxidoreductase dimerisation" evidence="7">
    <location>
        <begin position="333"/>
        <end position="437"/>
    </location>
</feature>
<dbReference type="EC" id="1.6.99.3" evidence="9"/>
<evidence type="ECO:0000256" key="3">
    <source>
        <dbReference type="ARBA" id="ARBA00022630"/>
    </source>
</evidence>
<evidence type="ECO:0000256" key="1">
    <source>
        <dbReference type="ARBA" id="ARBA00001974"/>
    </source>
</evidence>
<keyword evidence="5 9" id="KW-0560">Oxidoreductase</keyword>
<comment type="cofactor">
    <cofactor evidence="1">
        <name>FAD</name>
        <dbReference type="ChEBI" id="CHEBI:57692"/>
    </cofactor>
</comment>
<dbReference type="Proteomes" id="UP000289506">
    <property type="component" value="Plasmid 13"/>
</dbReference>
<dbReference type="InterPro" id="IPR004099">
    <property type="entry name" value="Pyr_nucl-diS_OxRdtase_dimer"/>
</dbReference>
<geneLocation type="plasmid" evidence="9 10">
    <name>13</name>
</geneLocation>
<dbReference type="Gene3D" id="3.30.390.30">
    <property type="match status" value="1"/>
</dbReference>
<evidence type="ECO:0000259" key="7">
    <source>
        <dbReference type="Pfam" id="PF02852"/>
    </source>
</evidence>
<evidence type="ECO:0000313" key="10">
    <source>
        <dbReference type="Proteomes" id="UP000289506"/>
    </source>
</evidence>
<evidence type="ECO:0000256" key="5">
    <source>
        <dbReference type="ARBA" id="ARBA00023002"/>
    </source>
</evidence>
<name>A0A449AIR9_9BACT</name>
<dbReference type="RefSeq" id="WP_129720683.1">
    <property type="nucleotide sequence ID" value="NZ_LR214986.1"/>
</dbReference>
<feature type="domain" description="FAD/NAD(P)-binding" evidence="8">
    <location>
        <begin position="2"/>
        <end position="308"/>
    </location>
</feature>
<keyword evidence="6" id="KW-0676">Redox-active center</keyword>
<evidence type="ECO:0000313" key="9">
    <source>
        <dbReference type="EMBL" id="VEU64832.1"/>
    </source>
</evidence>
<reference evidence="9 10" key="1">
    <citation type="submission" date="2019-01" db="EMBL/GenBank/DDBJ databases">
        <authorList>
            <consortium name="Pathogen Informatics"/>
        </authorList>
    </citation>
    <scope>NUCLEOTIDE SEQUENCE [LARGE SCALE GENOMIC DNA]</scope>
    <source>
        <strain evidence="9 10">NCTC10142</strain>
        <plasmid evidence="10">13</plasmid>
    </source>
</reference>
<dbReference type="Pfam" id="PF07992">
    <property type="entry name" value="Pyr_redox_2"/>
    <property type="match status" value="1"/>
</dbReference>
<dbReference type="Gene3D" id="3.50.50.60">
    <property type="entry name" value="FAD/NAD(P)-binding domain"/>
    <property type="match status" value="2"/>
</dbReference>
<dbReference type="SUPFAM" id="SSF51905">
    <property type="entry name" value="FAD/NAD(P)-binding domain"/>
    <property type="match status" value="2"/>
</dbReference>
<dbReference type="InterPro" id="IPR050260">
    <property type="entry name" value="FAD-bd_OxRdtase"/>
</dbReference>
<dbReference type="PANTHER" id="PTHR43429">
    <property type="entry name" value="PYRIDINE NUCLEOTIDE-DISULFIDE OXIDOREDUCTASE DOMAIN-CONTAINING"/>
    <property type="match status" value="1"/>
</dbReference>
<organism evidence="9 10">
    <name type="scientific">Mycoplasmopsis cynos</name>
    <dbReference type="NCBI Taxonomy" id="171284"/>
    <lineage>
        <taxon>Bacteria</taxon>
        <taxon>Bacillati</taxon>
        <taxon>Mycoplasmatota</taxon>
        <taxon>Mycoplasmoidales</taxon>
        <taxon>Metamycoplasmataceae</taxon>
        <taxon>Mycoplasmopsis</taxon>
    </lineage>
</organism>
<protein>
    <submittedName>
        <fullName evidence="9">NADH oxidase</fullName>
        <ecNumber evidence="9">1.6.99.3</ecNumber>
    </submittedName>
</protein>
<dbReference type="GO" id="GO:0016491">
    <property type="term" value="F:oxidoreductase activity"/>
    <property type="evidence" value="ECO:0007669"/>
    <property type="project" value="UniProtKB-KW"/>
</dbReference>
<accession>A0A449AIR9</accession>
<dbReference type="AlphaFoldDB" id="A0A449AIR9"/>
<evidence type="ECO:0000259" key="8">
    <source>
        <dbReference type="Pfam" id="PF07992"/>
    </source>
</evidence>
<gene>
    <name evidence="9" type="primary">MCYN0515</name>
    <name evidence="9" type="ORF">NCTC10142_00594</name>
</gene>
<dbReference type="InterPro" id="IPR023753">
    <property type="entry name" value="FAD/NAD-binding_dom"/>
</dbReference>
<keyword evidence="9" id="KW-0614">Plasmid</keyword>
<dbReference type="Pfam" id="PF02852">
    <property type="entry name" value="Pyr_redox_dim"/>
    <property type="match status" value="1"/>
</dbReference>
<comment type="similarity">
    <text evidence="2">Belongs to the class-III pyridine nucleotide-disulfide oxidoreductase family.</text>
</comment>
<dbReference type="SUPFAM" id="SSF55424">
    <property type="entry name" value="FAD/NAD-linked reductases, dimerisation (C-terminal) domain"/>
    <property type="match status" value="1"/>
</dbReference>
<sequence length="459" mass="51602">MKIISIGANHAGTSFLRTIKKIAPNNELVAYEKNTDISFLGCGIALWVGGEFESPDGLFYSSIKELKSHGINIKIAHEVIEVNRSEKYVVVKDLVTGKTFIDHYDKLVYAAGTWPIMPKCENVNLENILVSKIYAHAKEIKQKALCPKIKNVVIIGAGYIGVELVEAFSKYGKKVTLIDMQKRIIPNYFDKEFTDKIELKMKEQGINLQLGEIVQKFETKDQKTVSSVVTNKGIYEADLVILAIGFKPQTKLLPDVEKTLNGAIKVDKFQRSLTDKDIYVIGDAASMVNNVTKEYCHIALATNAVKTGIVAAFHLAGSEAIPFPGYSGTNAISVFDFNYASTGLTETMAKKYDHIKENFAIEYFEDNDRPEFMKHHYKVWFKIVYDKTTLKLLGAQIGSEGKTANHTEVMYMLSLAIQDGLTLPQIALMDYYFLPHFNKPFNFIIQTILNALNLKYNEK</sequence>
<dbReference type="InterPro" id="IPR036188">
    <property type="entry name" value="FAD/NAD-bd_sf"/>
</dbReference>
<keyword evidence="4" id="KW-0274">FAD</keyword>
<dbReference type="PRINTS" id="PR00368">
    <property type="entry name" value="FADPNR"/>
</dbReference>
<dbReference type="PANTHER" id="PTHR43429:SF1">
    <property type="entry name" value="NAD(P)H SULFUR OXIDOREDUCTASE (COA-DEPENDENT)"/>
    <property type="match status" value="1"/>
</dbReference>
<proteinExistence type="inferred from homology"/>
<evidence type="ECO:0000256" key="2">
    <source>
        <dbReference type="ARBA" id="ARBA00009130"/>
    </source>
</evidence>
<evidence type="ECO:0000256" key="4">
    <source>
        <dbReference type="ARBA" id="ARBA00022827"/>
    </source>
</evidence>